<feature type="signal peptide" evidence="1">
    <location>
        <begin position="1"/>
        <end position="19"/>
    </location>
</feature>
<organism evidence="2 3">
    <name type="scientific">Helicobacter bilis ATCC 43879</name>
    <dbReference type="NCBI Taxonomy" id="613026"/>
    <lineage>
        <taxon>Bacteria</taxon>
        <taxon>Pseudomonadati</taxon>
        <taxon>Campylobacterota</taxon>
        <taxon>Epsilonproteobacteria</taxon>
        <taxon>Campylobacterales</taxon>
        <taxon>Helicobacteraceae</taxon>
        <taxon>Helicobacter</taxon>
    </lineage>
</organism>
<feature type="chain" id="PRO_5005667687" evidence="1">
    <location>
        <begin position="20"/>
        <end position="158"/>
    </location>
</feature>
<comment type="caution">
    <text evidence="2">The sequence shown here is derived from an EMBL/GenBank/DDBJ whole genome shotgun (WGS) entry which is preliminary data.</text>
</comment>
<dbReference type="HOGENOM" id="CLU_1666977_0_0_7"/>
<evidence type="ECO:0000313" key="3">
    <source>
        <dbReference type="Proteomes" id="UP000005085"/>
    </source>
</evidence>
<dbReference type="RefSeq" id="WP_005216556.1">
    <property type="nucleotide sequence ID" value="NZ_KI392032.1"/>
</dbReference>
<sequence length="158" mass="18181">MKKGLIALVLGAFISNAYAVEVGGDELYKAYYDDNAGKSITHYCYKDIETIIYGGWGVFYAIVPSDDALCQFSLRDGLKEVEKFEYMKKSDALMNAMKKDFESLQQKLYTLRTKLREDGCVVSDKCKMKDYYEPVSCEMKKPLDEILNNLDKYYTDIK</sequence>
<proteinExistence type="predicted"/>
<dbReference type="Proteomes" id="UP000005085">
    <property type="component" value="Unassembled WGS sequence"/>
</dbReference>
<keyword evidence="1" id="KW-0732">Signal</keyword>
<accession>C3XDB3</accession>
<keyword evidence="3" id="KW-1185">Reference proteome</keyword>
<evidence type="ECO:0000256" key="1">
    <source>
        <dbReference type="SAM" id="SignalP"/>
    </source>
</evidence>
<name>C3XDB3_9HELI</name>
<gene>
    <name evidence="2" type="ORF">HRAG_00059</name>
</gene>
<protein>
    <submittedName>
        <fullName evidence="2">Uncharacterized protein</fullName>
    </submittedName>
</protein>
<dbReference type="EMBL" id="ACDN02000002">
    <property type="protein sequence ID" value="EEO23002.1"/>
    <property type="molecule type" value="Genomic_DNA"/>
</dbReference>
<reference evidence="2 3" key="1">
    <citation type="journal article" date="2014" name="Genome Announc.">
        <title>Draft genome sequences of six enterohepatic helicobacter species isolated from humans and one from rhesus macaques.</title>
        <authorList>
            <person name="Shen Z."/>
            <person name="Sheh A."/>
            <person name="Young S.K."/>
            <person name="Abouelliel A."/>
            <person name="Ward D.V."/>
            <person name="Earl A.M."/>
            <person name="Fox J.G."/>
        </authorList>
    </citation>
    <scope>NUCLEOTIDE SEQUENCE [LARGE SCALE GENOMIC DNA]</scope>
    <source>
        <strain evidence="2 3">ATCC 43879</strain>
    </source>
</reference>
<evidence type="ECO:0000313" key="2">
    <source>
        <dbReference type="EMBL" id="EEO23002.1"/>
    </source>
</evidence>
<dbReference type="AlphaFoldDB" id="C3XDB3"/>